<gene>
    <name evidence="2" type="ORF">AAF712_009001</name>
</gene>
<protein>
    <submittedName>
        <fullName evidence="2">Uncharacterized protein</fullName>
    </submittedName>
</protein>
<name>A0ABR2ZQS3_9AGAR</name>
<comment type="caution">
    <text evidence="2">The sequence shown here is derived from an EMBL/GenBank/DDBJ whole genome shotgun (WGS) entry which is preliminary data.</text>
</comment>
<feature type="region of interest" description="Disordered" evidence="1">
    <location>
        <begin position="33"/>
        <end position="63"/>
    </location>
</feature>
<evidence type="ECO:0000256" key="1">
    <source>
        <dbReference type="SAM" id="MobiDB-lite"/>
    </source>
</evidence>
<keyword evidence="3" id="KW-1185">Reference proteome</keyword>
<feature type="compositionally biased region" description="Acidic residues" evidence="1">
    <location>
        <begin position="36"/>
        <end position="45"/>
    </location>
</feature>
<dbReference type="EMBL" id="JBBXMP010000068">
    <property type="protein sequence ID" value="KAL0064035.1"/>
    <property type="molecule type" value="Genomic_DNA"/>
</dbReference>
<reference evidence="2 3" key="1">
    <citation type="submission" date="2024-05" db="EMBL/GenBank/DDBJ databases">
        <title>A draft genome resource for the thread blight pathogen Marasmius tenuissimus strain MS-2.</title>
        <authorList>
            <person name="Yulfo-Soto G.E."/>
            <person name="Baruah I.K."/>
            <person name="Amoako-Attah I."/>
            <person name="Bukari Y."/>
            <person name="Meinhardt L.W."/>
            <person name="Bailey B.A."/>
            <person name="Cohen S.P."/>
        </authorList>
    </citation>
    <scope>NUCLEOTIDE SEQUENCE [LARGE SCALE GENOMIC DNA]</scope>
    <source>
        <strain evidence="2 3">MS-2</strain>
    </source>
</reference>
<accession>A0ABR2ZQS3</accession>
<evidence type="ECO:0000313" key="2">
    <source>
        <dbReference type="EMBL" id="KAL0064035.1"/>
    </source>
</evidence>
<dbReference type="Proteomes" id="UP001437256">
    <property type="component" value="Unassembled WGS sequence"/>
</dbReference>
<evidence type="ECO:0000313" key="3">
    <source>
        <dbReference type="Proteomes" id="UP001437256"/>
    </source>
</evidence>
<organism evidence="2 3">
    <name type="scientific">Marasmius tenuissimus</name>
    <dbReference type="NCBI Taxonomy" id="585030"/>
    <lineage>
        <taxon>Eukaryota</taxon>
        <taxon>Fungi</taxon>
        <taxon>Dikarya</taxon>
        <taxon>Basidiomycota</taxon>
        <taxon>Agaricomycotina</taxon>
        <taxon>Agaricomycetes</taxon>
        <taxon>Agaricomycetidae</taxon>
        <taxon>Agaricales</taxon>
        <taxon>Marasmiineae</taxon>
        <taxon>Marasmiaceae</taxon>
        <taxon>Marasmius</taxon>
    </lineage>
</organism>
<sequence>MLYATDSLMQALNFTGRKHFTEEGIVEIPLYNNDPVWEDENDNDSDFGPMPPPPGEEDALNSHDTEGMYDTVLTGLLGHKKQYRDTQTRCDHTEKQTQAWERQHERLVNAYLEFKLHGYPYQEKKYRTWEME</sequence>
<proteinExistence type="predicted"/>